<dbReference type="GO" id="GO:0003677">
    <property type="term" value="F:DNA binding"/>
    <property type="evidence" value="ECO:0007669"/>
    <property type="project" value="InterPro"/>
</dbReference>
<geneLocation type="plasmid" evidence="3 4">
    <name>pROB02</name>
</geneLocation>
<evidence type="ECO:0000313" key="3">
    <source>
        <dbReference type="EMBL" id="BAH47224.1"/>
    </source>
</evidence>
<gene>
    <name evidence="3" type="ordered locus">ROP_pROB02-02170</name>
</gene>
<evidence type="ECO:0000256" key="2">
    <source>
        <dbReference type="SAM" id="MobiDB-lite"/>
    </source>
</evidence>
<dbReference type="AlphaFoldDB" id="C1BE21"/>
<name>C1BE21_RHOOB</name>
<evidence type="ECO:0000313" key="4">
    <source>
        <dbReference type="Proteomes" id="UP000002212"/>
    </source>
</evidence>
<reference evidence="3 4" key="2">
    <citation type="submission" date="2009-03" db="EMBL/GenBank/DDBJ databases">
        <title>Comparison of the complete genome sequences of Rhodococcus erythropolis PR4 and Rhodococcus opacus B4.</title>
        <authorList>
            <person name="Takarada H."/>
            <person name="Sekine M."/>
            <person name="Hosoyama A."/>
            <person name="Yamada R."/>
            <person name="Fujisawa T."/>
            <person name="Omata S."/>
            <person name="Shimizu A."/>
            <person name="Tsukatani N."/>
            <person name="Tanikawa S."/>
            <person name="Fujita N."/>
            <person name="Harayama S."/>
        </authorList>
    </citation>
    <scope>NUCLEOTIDE SEQUENCE [LARGE SCALE GENOMIC DNA]</scope>
    <source>
        <strain evidence="3 4">B4</strain>
        <plasmid evidence="3 4">pROB02</plasmid>
    </source>
</reference>
<dbReference type="EMBL" id="AP011117">
    <property type="protein sequence ID" value="BAH47224.1"/>
    <property type="molecule type" value="Genomic_DNA"/>
</dbReference>
<keyword evidence="3" id="KW-0614">Plasmid</keyword>
<sequence length="111" mass="12230">MYERRESALILMGFTGAFWRSELVALNCGDVSVHRLDGIHIRLRQSKTDQEGAGSVKALPFTTSPQWHTVPTLPVGAGRGRLRHRQPSRGDPDAAPHRRSTTKSAAARCRG</sequence>
<feature type="region of interest" description="Disordered" evidence="2">
    <location>
        <begin position="47"/>
        <end position="111"/>
    </location>
</feature>
<dbReference type="KEGG" id="rop:ROP_pROB02-02170"/>
<evidence type="ECO:0000256" key="1">
    <source>
        <dbReference type="ARBA" id="ARBA00023172"/>
    </source>
</evidence>
<organism evidence="3 4">
    <name type="scientific">Rhodococcus opacus (strain B4)</name>
    <dbReference type="NCBI Taxonomy" id="632772"/>
    <lineage>
        <taxon>Bacteria</taxon>
        <taxon>Bacillati</taxon>
        <taxon>Actinomycetota</taxon>
        <taxon>Actinomycetes</taxon>
        <taxon>Mycobacteriales</taxon>
        <taxon>Nocardiaceae</taxon>
        <taxon>Rhodococcus</taxon>
    </lineage>
</organism>
<dbReference type="GO" id="GO:0015074">
    <property type="term" value="P:DNA integration"/>
    <property type="evidence" value="ECO:0007669"/>
    <property type="project" value="InterPro"/>
</dbReference>
<dbReference type="PATRIC" id="fig|632772.20.peg.8603"/>
<dbReference type="SUPFAM" id="SSF56349">
    <property type="entry name" value="DNA breaking-rejoining enzymes"/>
    <property type="match status" value="1"/>
</dbReference>
<proteinExistence type="predicted"/>
<dbReference type="GO" id="GO:0006310">
    <property type="term" value="P:DNA recombination"/>
    <property type="evidence" value="ECO:0007669"/>
    <property type="project" value="UniProtKB-KW"/>
</dbReference>
<dbReference type="Proteomes" id="UP000002212">
    <property type="component" value="Plasmid pROB02"/>
</dbReference>
<accession>C1BE21</accession>
<dbReference type="InterPro" id="IPR013762">
    <property type="entry name" value="Integrase-like_cat_sf"/>
</dbReference>
<keyword evidence="1" id="KW-0233">DNA recombination</keyword>
<dbReference type="HOGENOM" id="CLU_2156385_0_0_11"/>
<protein>
    <submittedName>
        <fullName evidence="3">Putative integrase/recombinase</fullName>
    </submittedName>
</protein>
<dbReference type="Gene3D" id="1.10.443.10">
    <property type="entry name" value="Intergrase catalytic core"/>
    <property type="match status" value="1"/>
</dbReference>
<dbReference type="InterPro" id="IPR011010">
    <property type="entry name" value="DNA_brk_join_enz"/>
</dbReference>
<reference evidence="3 4" key="1">
    <citation type="journal article" date="2005" name="J. Biosci. Bioeng.">
        <title>Isolation and characterization of benzene-tolerant Rhodococcus opacus strains.</title>
        <authorList>
            <person name="Na K.S."/>
            <person name="Kuroda A."/>
            <person name="Takiguchi N."/>
            <person name="Ikeda T."/>
            <person name="Ohtake H."/>
            <person name="Kato J."/>
        </authorList>
    </citation>
    <scope>NUCLEOTIDE SEQUENCE [LARGE SCALE GENOMIC DNA]</scope>
    <source>
        <strain evidence="3 4">B4</strain>
        <plasmid evidence="3">pROB02</plasmid>
    </source>
</reference>